<evidence type="ECO:0000256" key="1">
    <source>
        <dbReference type="SAM" id="Phobius"/>
    </source>
</evidence>
<feature type="transmembrane region" description="Helical" evidence="1">
    <location>
        <begin position="158"/>
        <end position="183"/>
    </location>
</feature>
<gene>
    <name evidence="2" type="ORF">R2D22_21260</name>
</gene>
<protein>
    <recommendedName>
        <fullName evidence="4">Integral membrane protein</fullName>
    </recommendedName>
</protein>
<accession>A0ABZ0LWS3</accession>
<feature type="transmembrane region" description="Helical" evidence="1">
    <location>
        <begin position="94"/>
        <end position="115"/>
    </location>
</feature>
<feature type="transmembrane region" description="Helical" evidence="1">
    <location>
        <begin position="127"/>
        <end position="146"/>
    </location>
</feature>
<sequence length="296" mass="31669">MRSEMRLIRARERYGALLTASITVLILEAVLGGIALTVWTWTQVSPDLPYNAMNYVFWAVMAVVLAVVGVVAIAVASVGLVIPLAQVAGWLGRAWWWIPVVAASVSLAPVFGWALAHHAGFRGALGMWLAAAAGWAVPALVVRRLLLPDRPRIGGGAMFGWLALYGTLAVVTAVALAGIGRWAGIGYEPPRMSVERLAGTWTDGEGGTLVLGKDGRATATGLNMYDFEGTKEECSGAGSWSYQPGGGAWDQGVGVTVEGCESGFSWEFYGTEEQPRLFSYIGDPDSWDTYELERRG</sequence>
<dbReference type="RefSeq" id="WP_318105996.1">
    <property type="nucleotide sequence ID" value="NZ_CP137573.1"/>
</dbReference>
<name>A0ABZ0LWS3_9ACTN</name>
<keyword evidence="1" id="KW-0472">Membrane</keyword>
<keyword evidence="1" id="KW-1133">Transmembrane helix</keyword>
<organism evidence="2 3">
    <name type="scientific">Streptomyces solicathayae</name>
    <dbReference type="NCBI Taxonomy" id="3081768"/>
    <lineage>
        <taxon>Bacteria</taxon>
        <taxon>Bacillati</taxon>
        <taxon>Actinomycetota</taxon>
        <taxon>Actinomycetes</taxon>
        <taxon>Kitasatosporales</taxon>
        <taxon>Streptomycetaceae</taxon>
        <taxon>Streptomyces</taxon>
    </lineage>
</organism>
<reference evidence="2 3" key="1">
    <citation type="submission" date="2023-10" db="EMBL/GenBank/DDBJ databases">
        <title>The genome sequence of Streptomyces sp. HUAS YS2.</title>
        <authorList>
            <person name="Mo P."/>
        </authorList>
    </citation>
    <scope>NUCLEOTIDE SEQUENCE [LARGE SCALE GENOMIC DNA]</scope>
    <source>
        <strain evidence="2 3">HUAS YS2</strain>
    </source>
</reference>
<proteinExistence type="predicted"/>
<evidence type="ECO:0000313" key="3">
    <source>
        <dbReference type="Proteomes" id="UP001301731"/>
    </source>
</evidence>
<dbReference type="EMBL" id="CP137573">
    <property type="protein sequence ID" value="WOX23775.1"/>
    <property type="molecule type" value="Genomic_DNA"/>
</dbReference>
<evidence type="ECO:0000313" key="2">
    <source>
        <dbReference type="EMBL" id="WOX23775.1"/>
    </source>
</evidence>
<evidence type="ECO:0008006" key="4">
    <source>
        <dbReference type="Google" id="ProtNLM"/>
    </source>
</evidence>
<feature type="transmembrane region" description="Helical" evidence="1">
    <location>
        <begin position="56"/>
        <end position="82"/>
    </location>
</feature>
<dbReference type="Proteomes" id="UP001301731">
    <property type="component" value="Chromosome"/>
</dbReference>
<keyword evidence="3" id="KW-1185">Reference proteome</keyword>
<keyword evidence="1" id="KW-0812">Transmembrane</keyword>